<dbReference type="EMBL" id="GEDG01018005">
    <property type="protein sequence ID" value="JAP21163.1"/>
    <property type="molecule type" value="Transcribed_RNA"/>
</dbReference>
<dbReference type="InterPro" id="IPR008637">
    <property type="entry name" value="HR_lesion"/>
</dbReference>
<keyword evidence="1" id="KW-0472">Membrane</keyword>
<evidence type="ECO:0000256" key="1">
    <source>
        <dbReference type="SAM" id="Phobius"/>
    </source>
</evidence>
<dbReference type="PANTHER" id="PTHR31474">
    <property type="entry name" value="HR-LIKE LESION-INDUCER"/>
    <property type="match status" value="1"/>
</dbReference>
<keyword evidence="1" id="KW-1133">Transmembrane helix</keyword>
<evidence type="ECO:0000313" key="2">
    <source>
        <dbReference type="EMBL" id="JAP21163.1"/>
    </source>
</evidence>
<dbReference type="Pfam" id="PF05514">
    <property type="entry name" value="HR_lesion"/>
    <property type="match status" value="1"/>
</dbReference>
<sequence length="181" mass="20428">MVSQSLIGRVLFGSYFIFSGWNMLRGSFKDPLYKEEFTSKFAGFFKISEGFGATDSTKSNIVAFFVTSFASEQIAGGFLILFDNLCLGVCNLGVYLLIATPILFDFYHYKVGEPEFLLLLQGFLQNMAFFGVLLIFVKMNTTIGRMMIDWTMDPTQLQNNISEKSKIIYINESIVHDTTSS</sequence>
<proteinExistence type="predicted"/>
<organism evidence="2">
    <name type="scientific">Solanum chacoense</name>
    <name type="common">Chaco potato</name>
    <dbReference type="NCBI Taxonomy" id="4108"/>
    <lineage>
        <taxon>Eukaryota</taxon>
        <taxon>Viridiplantae</taxon>
        <taxon>Streptophyta</taxon>
        <taxon>Embryophyta</taxon>
        <taxon>Tracheophyta</taxon>
        <taxon>Spermatophyta</taxon>
        <taxon>Magnoliopsida</taxon>
        <taxon>eudicotyledons</taxon>
        <taxon>Gunneridae</taxon>
        <taxon>Pentapetalae</taxon>
        <taxon>asterids</taxon>
        <taxon>lamiids</taxon>
        <taxon>Solanales</taxon>
        <taxon>Solanaceae</taxon>
        <taxon>Solanoideae</taxon>
        <taxon>Solaneae</taxon>
        <taxon>Solanum</taxon>
    </lineage>
</organism>
<keyword evidence="1" id="KW-0812">Transmembrane</keyword>
<name>A0A0V0HNU4_SOLCH</name>
<dbReference type="PANTHER" id="PTHR31474:SF9">
    <property type="entry name" value="HR-LIKE LESION-INDUCING PROTEIN-LIKE PROTEIN"/>
    <property type="match status" value="1"/>
</dbReference>
<feature type="transmembrane region" description="Helical" evidence="1">
    <location>
        <begin position="116"/>
        <end position="137"/>
    </location>
</feature>
<protein>
    <submittedName>
        <fullName evidence="2">Putative ovule protein</fullName>
    </submittedName>
</protein>
<reference evidence="2" key="1">
    <citation type="submission" date="2015-12" db="EMBL/GenBank/DDBJ databases">
        <title>Gene expression during late stages of embryo sac development: a critical building block for successful pollen-pistil interactions.</title>
        <authorList>
            <person name="Liu Y."/>
            <person name="Joly V."/>
            <person name="Sabar M."/>
            <person name="Matton D.P."/>
        </authorList>
    </citation>
    <scope>NUCLEOTIDE SEQUENCE</scope>
</reference>
<accession>A0A0V0HNU4</accession>
<feature type="transmembrane region" description="Helical" evidence="1">
    <location>
        <begin position="78"/>
        <end position="104"/>
    </location>
</feature>
<feature type="transmembrane region" description="Helical" evidence="1">
    <location>
        <begin position="6"/>
        <end position="24"/>
    </location>
</feature>
<dbReference type="AlphaFoldDB" id="A0A0V0HNU4"/>